<keyword evidence="6" id="KW-0534">Nitrate assimilation</keyword>
<comment type="subcellular location">
    <subcellularLocation>
        <location evidence="1">Cell membrane</location>
        <topology evidence="1">Multi-pass membrane protein</topology>
    </subcellularLocation>
</comment>
<sequence>MSKQGKTAATMALVMGTLAMLVSFMAWSSLAPLANQITKDLGLTISEKTFMIATPVLLGSIMRIPMGYLSDRFGGKKVYIALMIFVLIPLFFIPMALNASSYGMLIFLAFLLGMSGTSFAVAISYISVWYPPEKQGLVLGLAGMGNIGNAVAALSLPKISQGFGLSGVYYFLMILLVVMIVLFYLLCQEMPVNKDKTLGQAFVVAKEANTWYLALFYFLTFGLFVSLSNLLPALLADSFKITPVRAGLWAAAFAAVATLCRPIGGALADKVNPMKLLEGLFGLMFILSLCLAWTMGSLALFMTSIIVIALLTGIGNGVVFKMVPFVSKGNTGTVTGFVGAIGGLGGYFPPLFMGVIKQHTGSYQSGFYFLTAMIIVCLVVLYLAFIKSGNSDFN</sequence>
<dbReference type="Proteomes" id="UP000051236">
    <property type="component" value="Unassembled WGS sequence"/>
</dbReference>
<evidence type="ECO:0000313" key="11">
    <source>
        <dbReference type="Proteomes" id="UP000051236"/>
    </source>
</evidence>
<dbReference type="EMBL" id="AZGA01000057">
    <property type="protein sequence ID" value="KRM33067.1"/>
    <property type="molecule type" value="Genomic_DNA"/>
</dbReference>
<dbReference type="InterPro" id="IPR020846">
    <property type="entry name" value="MFS_dom"/>
</dbReference>
<dbReference type="PROSITE" id="PS50850">
    <property type="entry name" value="MFS"/>
    <property type="match status" value="1"/>
</dbReference>
<feature type="transmembrane region" description="Helical" evidence="8">
    <location>
        <begin position="300"/>
        <end position="320"/>
    </location>
</feature>
<feature type="transmembrane region" description="Helical" evidence="8">
    <location>
        <begin position="168"/>
        <end position="187"/>
    </location>
</feature>
<evidence type="ECO:0000313" key="10">
    <source>
        <dbReference type="EMBL" id="KRM33067.1"/>
    </source>
</evidence>
<dbReference type="Gene3D" id="1.20.1250.20">
    <property type="entry name" value="MFS general substrate transporter like domains"/>
    <property type="match status" value="2"/>
</dbReference>
<dbReference type="InterPro" id="IPR036259">
    <property type="entry name" value="MFS_trans_sf"/>
</dbReference>
<dbReference type="InterPro" id="IPR011701">
    <property type="entry name" value="MFS"/>
</dbReference>
<name>A0A0R1XYL2_9LACO</name>
<evidence type="ECO:0000256" key="7">
    <source>
        <dbReference type="ARBA" id="ARBA00023136"/>
    </source>
</evidence>
<dbReference type="GO" id="GO:0015112">
    <property type="term" value="F:nitrate transmembrane transporter activity"/>
    <property type="evidence" value="ECO:0007669"/>
    <property type="project" value="InterPro"/>
</dbReference>
<accession>A0A0R1XYL2</accession>
<gene>
    <name evidence="10" type="ORF">FC83_GL003147</name>
</gene>
<evidence type="ECO:0000256" key="2">
    <source>
        <dbReference type="ARBA" id="ARBA00008432"/>
    </source>
</evidence>
<dbReference type="Pfam" id="PF07690">
    <property type="entry name" value="MFS_1"/>
    <property type="match status" value="1"/>
</dbReference>
<protein>
    <submittedName>
        <fullName evidence="10">Nitrite extrusion protein</fullName>
    </submittedName>
</protein>
<feature type="transmembrane region" description="Helical" evidence="8">
    <location>
        <begin position="12"/>
        <end position="30"/>
    </location>
</feature>
<evidence type="ECO:0000256" key="6">
    <source>
        <dbReference type="ARBA" id="ARBA00023063"/>
    </source>
</evidence>
<feature type="transmembrane region" description="Helical" evidence="8">
    <location>
        <begin position="137"/>
        <end position="156"/>
    </location>
</feature>
<feature type="domain" description="Major facilitator superfamily (MFS) profile" evidence="9">
    <location>
        <begin position="12"/>
        <end position="389"/>
    </location>
</feature>
<dbReference type="AlphaFoldDB" id="A0A0R1XYL2"/>
<evidence type="ECO:0000256" key="4">
    <source>
        <dbReference type="ARBA" id="ARBA00022692"/>
    </source>
</evidence>
<dbReference type="eggNOG" id="COG2223">
    <property type="taxonomic scope" value="Bacteria"/>
</dbReference>
<keyword evidence="4 8" id="KW-0812">Transmembrane</keyword>
<dbReference type="GO" id="GO:0005886">
    <property type="term" value="C:plasma membrane"/>
    <property type="evidence" value="ECO:0007669"/>
    <property type="project" value="UniProtKB-SubCell"/>
</dbReference>
<dbReference type="GO" id="GO:0042128">
    <property type="term" value="P:nitrate assimilation"/>
    <property type="evidence" value="ECO:0007669"/>
    <property type="project" value="UniProtKB-KW"/>
</dbReference>
<feature type="transmembrane region" description="Helical" evidence="8">
    <location>
        <begin position="246"/>
        <end position="264"/>
    </location>
</feature>
<evidence type="ECO:0000256" key="1">
    <source>
        <dbReference type="ARBA" id="ARBA00004651"/>
    </source>
</evidence>
<dbReference type="PANTHER" id="PTHR23515">
    <property type="entry name" value="HIGH-AFFINITY NITRATE TRANSPORTER 2.3"/>
    <property type="match status" value="1"/>
</dbReference>
<dbReference type="CDD" id="cd17341">
    <property type="entry name" value="MFS_NRT2_like"/>
    <property type="match status" value="1"/>
</dbReference>
<comment type="similarity">
    <text evidence="2">Belongs to the major facilitator superfamily. Nitrate/nitrite porter (TC 2.A.1.8) family.</text>
</comment>
<feature type="transmembrane region" description="Helical" evidence="8">
    <location>
        <begin position="50"/>
        <end position="66"/>
    </location>
</feature>
<feature type="transmembrane region" description="Helical" evidence="8">
    <location>
        <begin position="276"/>
        <end position="294"/>
    </location>
</feature>
<keyword evidence="7 8" id="KW-0472">Membrane</keyword>
<dbReference type="SUPFAM" id="SSF103473">
    <property type="entry name" value="MFS general substrate transporter"/>
    <property type="match status" value="1"/>
</dbReference>
<feature type="transmembrane region" description="Helical" evidence="8">
    <location>
        <begin position="103"/>
        <end position="130"/>
    </location>
</feature>
<organism evidence="10 11">
    <name type="scientific">Agrilactobacillus composti DSM 18527 = JCM 14202</name>
    <dbReference type="NCBI Taxonomy" id="1423734"/>
    <lineage>
        <taxon>Bacteria</taxon>
        <taxon>Bacillati</taxon>
        <taxon>Bacillota</taxon>
        <taxon>Bacilli</taxon>
        <taxon>Lactobacillales</taxon>
        <taxon>Lactobacillaceae</taxon>
        <taxon>Agrilactobacillus</taxon>
    </lineage>
</organism>
<feature type="transmembrane region" description="Helical" evidence="8">
    <location>
        <begin position="365"/>
        <end position="385"/>
    </location>
</feature>
<evidence type="ECO:0000256" key="3">
    <source>
        <dbReference type="ARBA" id="ARBA00022448"/>
    </source>
</evidence>
<comment type="caution">
    <text evidence="10">The sequence shown here is derived from an EMBL/GenBank/DDBJ whole genome shotgun (WGS) entry which is preliminary data.</text>
</comment>
<proteinExistence type="inferred from homology"/>
<feature type="transmembrane region" description="Helical" evidence="8">
    <location>
        <begin position="208"/>
        <end position="226"/>
    </location>
</feature>
<evidence type="ECO:0000256" key="8">
    <source>
        <dbReference type="SAM" id="Phobius"/>
    </source>
</evidence>
<reference evidence="10 11" key="1">
    <citation type="journal article" date="2015" name="Genome Announc.">
        <title>Expanding the biotechnology potential of lactobacilli through comparative genomics of 213 strains and associated genera.</title>
        <authorList>
            <person name="Sun Z."/>
            <person name="Harris H.M."/>
            <person name="McCann A."/>
            <person name="Guo C."/>
            <person name="Argimon S."/>
            <person name="Zhang W."/>
            <person name="Yang X."/>
            <person name="Jeffery I.B."/>
            <person name="Cooney J.C."/>
            <person name="Kagawa T.F."/>
            <person name="Liu W."/>
            <person name="Song Y."/>
            <person name="Salvetti E."/>
            <person name="Wrobel A."/>
            <person name="Rasinkangas P."/>
            <person name="Parkhill J."/>
            <person name="Rea M.C."/>
            <person name="O'Sullivan O."/>
            <person name="Ritari J."/>
            <person name="Douillard F.P."/>
            <person name="Paul Ross R."/>
            <person name="Yang R."/>
            <person name="Briner A.E."/>
            <person name="Felis G.E."/>
            <person name="de Vos W.M."/>
            <person name="Barrangou R."/>
            <person name="Klaenhammer T.R."/>
            <person name="Caufield P.W."/>
            <person name="Cui Y."/>
            <person name="Zhang H."/>
            <person name="O'Toole P.W."/>
        </authorList>
    </citation>
    <scope>NUCLEOTIDE SEQUENCE [LARGE SCALE GENOMIC DNA]</scope>
    <source>
        <strain evidence="10 11">DSM 18527</strain>
    </source>
</reference>
<dbReference type="STRING" id="1423734.FC83_GL003147"/>
<keyword evidence="11" id="KW-1185">Reference proteome</keyword>
<evidence type="ECO:0000256" key="5">
    <source>
        <dbReference type="ARBA" id="ARBA00022989"/>
    </source>
</evidence>
<evidence type="ECO:0000259" key="9">
    <source>
        <dbReference type="PROSITE" id="PS50850"/>
    </source>
</evidence>
<feature type="transmembrane region" description="Helical" evidence="8">
    <location>
        <begin position="332"/>
        <end position="353"/>
    </location>
</feature>
<feature type="transmembrane region" description="Helical" evidence="8">
    <location>
        <begin position="78"/>
        <end position="97"/>
    </location>
</feature>
<dbReference type="RefSeq" id="WP_057002673.1">
    <property type="nucleotide sequence ID" value="NZ_AZGA01000057.1"/>
</dbReference>
<dbReference type="PATRIC" id="fig|1423734.3.peg.3196"/>
<keyword evidence="5 8" id="KW-1133">Transmembrane helix</keyword>
<keyword evidence="3" id="KW-0813">Transport</keyword>
<dbReference type="InterPro" id="IPR044772">
    <property type="entry name" value="NO3_transporter"/>
</dbReference>